<gene>
    <name evidence="1" type="ORF">CJO09_03835</name>
</gene>
<evidence type="ECO:0000313" key="2">
    <source>
        <dbReference type="Proteomes" id="UP000266483"/>
    </source>
</evidence>
<evidence type="ECO:0008006" key="3">
    <source>
        <dbReference type="Google" id="ProtNLM"/>
    </source>
</evidence>
<dbReference type="SUPFAM" id="SSF53955">
    <property type="entry name" value="Lysozyme-like"/>
    <property type="match status" value="1"/>
</dbReference>
<sequence length="859" mass="89466">MAFTAKDLERALGNPNVRQFLDVIAMAEGTDQHGYATAFGGGKIADLSDHPRQLHDFTQTDGQRNKTSAAGRYQFLQGTWDDVAGKLGLTDFSPKSQDLAAVELLRRNGALPALMKGDFDTAVQRSGQTWASLPSSPYAQPKRDAGFIARALDKSAQALLPAAQAGTVPGQSFTGVPDDQLLAGLKPKASAPMDFSAMTDDDLLSGLTPRGAPDFSGMSDDELLAGLSEPATPDSIGRQLGLTARAGLSGVTALPNMLWNGPAGVVNWLAGEEVVPKADSNVAADWMGLPKPQNRTERLAQDVAGAMAGAGSMARGAAELGTRAVNPVVQRVGALLADQPLLQAVSGATAGGSSGLVREVGAGPVGQTVAGLVGGVAPSAGMALGQAVARPLAPLVSQNAAQRSAGQRLAGMADTTSDALAVRLHGVGDDLVPGSAPTTAQALGDTALLAAERARRSNRPEFNTAFTERTAQQNAARVAALDEISPVIKPIHDAGNDVGATIRGAFDDNYAGMRQQVREAYAPIVADDAATMALPKETAHRIVQKYFGQGSGGPDAELGALVSDLADLPDNVPFATLQNLKSRAGEMQSKAKAAFDNRKAAAAGEVHAALDAVPDEMVQLGAIGPDRAAQFEAAKALRRSQADRFETGPARGMLRQGSDRADYLQGAEIPRAFFNNRPTSLADIRQFGKAVGNRAEATQALRDYAVTGLHDFATKGGTQAFRPTDFKRWLDSHGPALKELFSEKHLKQLGAIADDLTRAARSNTVGKAPGSDTAMNLSHSTGWQLLLDRFPVSTRVIAGAARALSNDRVGVLLDRALLDPEFAQALLAPITARNKNRLADILARGMAGATAGTAAAVEQ</sequence>
<dbReference type="Proteomes" id="UP000266483">
    <property type="component" value="Unassembled WGS sequence"/>
</dbReference>
<accession>A0ABX9MZT4</accession>
<keyword evidence="2" id="KW-1185">Reference proteome</keyword>
<name>A0ABX9MZT4_9BURK</name>
<organism evidence="1 2">
    <name type="scientific">Neopusillimonas maritima</name>
    <dbReference type="NCBI Taxonomy" id="2026239"/>
    <lineage>
        <taxon>Bacteria</taxon>
        <taxon>Pseudomonadati</taxon>
        <taxon>Pseudomonadota</taxon>
        <taxon>Betaproteobacteria</taxon>
        <taxon>Burkholderiales</taxon>
        <taxon>Alcaligenaceae</taxon>
        <taxon>Neopusillimonas</taxon>
    </lineage>
</organism>
<reference evidence="1 2" key="1">
    <citation type="submission" date="2017-08" db="EMBL/GenBank/DDBJ databases">
        <title>Pusillimonas indicus sp. nov., a member of the family Alcaligenaceae isolated from surface seawater.</title>
        <authorList>
            <person name="Li J."/>
        </authorList>
    </citation>
    <scope>NUCLEOTIDE SEQUENCE [LARGE SCALE GENOMIC DNA]</scope>
    <source>
        <strain evidence="1 2">17-4A</strain>
    </source>
</reference>
<dbReference type="InterPro" id="IPR023346">
    <property type="entry name" value="Lysozyme-like_dom_sf"/>
</dbReference>
<dbReference type="Gene3D" id="1.10.530.10">
    <property type="match status" value="1"/>
</dbReference>
<comment type="caution">
    <text evidence="1">The sequence shown here is derived from an EMBL/GenBank/DDBJ whole genome shotgun (WGS) entry which is preliminary data.</text>
</comment>
<proteinExistence type="predicted"/>
<protein>
    <recommendedName>
        <fullName evidence="3">Lysozyme</fullName>
    </recommendedName>
</protein>
<evidence type="ECO:0000313" key="1">
    <source>
        <dbReference type="EMBL" id="RII84352.1"/>
    </source>
</evidence>
<dbReference type="RefSeq" id="WP_119441127.1">
    <property type="nucleotide sequence ID" value="NZ_CP170494.1"/>
</dbReference>
<dbReference type="CDD" id="cd00736">
    <property type="entry name" value="lambda_lys-like"/>
    <property type="match status" value="1"/>
</dbReference>
<dbReference type="EMBL" id="NQOU01000001">
    <property type="protein sequence ID" value="RII84352.1"/>
    <property type="molecule type" value="Genomic_DNA"/>
</dbReference>